<protein>
    <recommendedName>
        <fullName evidence="3">Thioredoxin domain-containing protein</fullName>
    </recommendedName>
</protein>
<dbReference type="KEGG" id="tum:CBW65_15385"/>
<dbReference type="SUPFAM" id="SSF52833">
    <property type="entry name" value="Thioredoxin-like"/>
    <property type="match status" value="1"/>
</dbReference>
<evidence type="ECO:0000313" key="2">
    <source>
        <dbReference type="Proteomes" id="UP000195437"/>
    </source>
</evidence>
<organism evidence="1 2">
    <name type="scientific">Tumebacillus avium</name>
    <dbReference type="NCBI Taxonomy" id="1903704"/>
    <lineage>
        <taxon>Bacteria</taxon>
        <taxon>Bacillati</taxon>
        <taxon>Bacillota</taxon>
        <taxon>Bacilli</taxon>
        <taxon>Bacillales</taxon>
        <taxon>Alicyclobacillaceae</taxon>
        <taxon>Tumebacillus</taxon>
    </lineage>
</organism>
<dbReference type="AlphaFoldDB" id="A0A1Y0ISA8"/>
<dbReference type="Gene3D" id="3.40.30.10">
    <property type="entry name" value="Glutaredoxin"/>
    <property type="match status" value="1"/>
</dbReference>
<evidence type="ECO:0000313" key="1">
    <source>
        <dbReference type="EMBL" id="ARU62234.1"/>
    </source>
</evidence>
<proteinExistence type="predicted"/>
<dbReference type="Proteomes" id="UP000195437">
    <property type="component" value="Chromosome"/>
</dbReference>
<name>A0A1Y0ISA8_9BACL</name>
<reference evidence="2" key="1">
    <citation type="submission" date="2017-05" db="EMBL/GenBank/DDBJ databases">
        <authorList>
            <person name="Sung H."/>
        </authorList>
    </citation>
    <scope>NUCLEOTIDE SEQUENCE [LARGE SCALE GENOMIC DNA]</scope>
    <source>
        <strain evidence="2">AR23208</strain>
    </source>
</reference>
<dbReference type="InterPro" id="IPR036249">
    <property type="entry name" value="Thioredoxin-like_sf"/>
</dbReference>
<dbReference type="EMBL" id="CP021434">
    <property type="protein sequence ID" value="ARU62234.1"/>
    <property type="molecule type" value="Genomic_DNA"/>
</dbReference>
<evidence type="ECO:0008006" key="3">
    <source>
        <dbReference type="Google" id="ProtNLM"/>
    </source>
</evidence>
<keyword evidence="2" id="KW-1185">Reference proteome</keyword>
<accession>A0A1Y0ISA8</accession>
<sequence>MEFISLAVFMLLSLLVYLLFQRSHHNLQTEIAMLPDEIVKGGFQHGVLGVNLHVVLPLPEHVRQRPAIIMLASPSCSACEQELHDWIRANAQEPVPFMCFYEQEEVEVEKLRDFLEAFEGHVPMQPYPAGLNNRIGVDSTPFVMLIDSNGIVHRVQRPLRLLVKYYRKMKERI</sequence>
<gene>
    <name evidence="1" type="ORF">CBW65_15385</name>
</gene>